<comment type="caution">
    <text evidence="2">The sequence shown here is derived from an EMBL/GenBank/DDBJ whole genome shotgun (WGS) entry which is preliminary data.</text>
</comment>
<dbReference type="AlphaFoldDB" id="A0AA37MDW5"/>
<sequence>MRENSRMTSSEHLSLYRIEAFYNAVAIRNLEFEIKVIQDKLQTTTNDHKELEIKLKQLQMNHQFMKIREMRLIQNDFSLQKELSELHKEVKV</sequence>
<evidence type="ECO:0000256" key="1">
    <source>
        <dbReference type="SAM" id="Coils"/>
    </source>
</evidence>
<name>A0AA37MDW5_SEGBR</name>
<evidence type="ECO:0000313" key="2">
    <source>
        <dbReference type="EMBL" id="GJG28480.1"/>
    </source>
</evidence>
<proteinExistence type="predicted"/>
<dbReference type="EMBL" id="BPTR01000001">
    <property type="protein sequence ID" value="GJG28480.1"/>
    <property type="molecule type" value="Genomic_DNA"/>
</dbReference>
<organism evidence="2 3">
    <name type="scientific">Segatella bryantii</name>
    <name type="common">Prevotella bryantii</name>
    <dbReference type="NCBI Taxonomy" id="77095"/>
    <lineage>
        <taxon>Bacteria</taxon>
        <taxon>Pseudomonadati</taxon>
        <taxon>Bacteroidota</taxon>
        <taxon>Bacteroidia</taxon>
        <taxon>Bacteroidales</taxon>
        <taxon>Prevotellaceae</taxon>
        <taxon>Segatella</taxon>
    </lineage>
</organism>
<reference evidence="2" key="1">
    <citation type="submission" date="2021-08" db="EMBL/GenBank/DDBJ databases">
        <title>Prevotella lacticifex sp. nov., isolated from rumen of cow.</title>
        <authorList>
            <person name="Shinkai T."/>
            <person name="Ikeyama N."/>
            <person name="Kumagai M."/>
            <person name="Ohmori H."/>
            <person name="Sakamoto M."/>
            <person name="Ohkuma M."/>
            <person name="Mitsumori M."/>
        </authorList>
    </citation>
    <scope>NUCLEOTIDE SEQUENCE</scope>
    <source>
        <strain evidence="2">DSM 11371</strain>
    </source>
</reference>
<protein>
    <submittedName>
        <fullName evidence="2">Uncharacterized protein</fullName>
    </submittedName>
</protein>
<accession>A0AA37MDW5</accession>
<feature type="coiled-coil region" evidence="1">
    <location>
        <begin position="27"/>
        <end position="68"/>
    </location>
</feature>
<gene>
    <name evidence="2" type="ORF">PRRU23_21800</name>
</gene>
<evidence type="ECO:0000313" key="3">
    <source>
        <dbReference type="Proteomes" id="UP000887043"/>
    </source>
</evidence>
<dbReference type="Proteomes" id="UP000887043">
    <property type="component" value="Unassembled WGS sequence"/>
</dbReference>
<keyword evidence="1" id="KW-0175">Coiled coil</keyword>